<name>A0A915NNL1_9BILA</name>
<sequence>MYSILTVSLLFYFIYSLNAEENIFKNMLIEWKRRILYCSPSKDGKHSGQCYLTVGKEEKPKLAKCHEESFKLATGEIEGRTSCNIECRGADRDSVISKVISFKRDLVPSWSRECIRYFSYDTSREALPKQFGDFAREWYLWRGGKCRLMEMSFEVHCGFP</sequence>
<protein>
    <submittedName>
        <fullName evidence="4">Secreted protein</fullName>
    </submittedName>
</protein>
<reference evidence="4" key="1">
    <citation type="submission" date="2022-11" db="UniProtKB">
        <authorList>
            <consortium name="WormBaseParasite"/>
        </authorList>
    </citation>
    <scope>IDENTIFICATION</scope>
</reference>
<dbReference type="PANTHER" id="PTHR34493:SF2">
    <property type="entry name" value="SECRETED PROTEIN"/>
    <property type="match status" value="1"/>
</dbReference>
<dbReference type="Proteomes" id="UP000887560">
    <property type="component" value="Unplaced"/>
</dbReference>
<keyword evidence="3" id="KW-1185">Reference proteome</keyword>
<dbReference type="PANTHER" id="PTHR34493">
    <property type="entry name" value="PROTEIN CBG13422-RELATED"/>
    <property type="match status" value="1"/>
</dbReference>
<evidence type="ECO:0000313" key="3">
    <source>
        <dbReference type="Proteomes" id="UP000887560"/>
    </source>
</evidence>
<accession>A0A915NNL1</accession>
<dbReference type="Pfam" id="PF25096">
    <property type="entry name" value="DUF7808"/>
    <property type="match status" value="1"/>
</dbReference>
<dbReference type="WBParaSite" id="scf7180000420461.g5325">
    <property type="protein sequence ID" value="scf7180000420461.g5325"/>
    <property type="gene ID" value="scf7180000420461.g5325"/>
</dbReference>
<dbReference type="InterPro" id="IPR056710">
    <property type="entry name" value="DUF7808"/>
</dbReference>
<feature type="domain" description="DUF7808" evidence="2">
    <location>
        <begin position="31"/>
        <end position="159"/>
    </location>
</feature>
<evidence type="ECO:0000259" key="2">
    <source>
        <dbReference type="Pfam" id="PF25096"/>
    </source>
</evidence>
<evidence type="ECO:0000313" key="4">
    <source>
        <dbReference type="WBParaSite" id="scf7180000420461.g5325"/>
    </source>
</evidence>
<evidence type="ECO:0000256" key="1">
    <source>
        <dbReference type="SAM" id="SignalP"/>
    </source>
</evidence>
<feature type="chain" id="PRO_5037248771" evidence="1">
    <location>
        <begin position="20"/>
        <end position="160"/>
    </location>
</feature>
<proteinExistence type="predicted"/>
<keyword evidence="1" id="KW-0732">Signal</keyword>
<feature type="signal peptide" evidence="1">
    <location>
        <begin position="1"/>
        <end position="19"/>
    </location>
</feature>
<dbReference type="AlphaFoldDB" id="A0A915NNL1"/>
<organism evidence="3 4">
    <name type="scientific">Meloidogyne floridensis</name>
    <dbReference type="NCBI Taxonomy" id="298350"/>
    <lineage>
        <taxon>Eukaryota</taxon>
        <taxon>Metazoa</taxon>
        <taxon>Ecdysozoa</taxon>
        <taxon>Nematoda</taxon>
        <taxon>Chromadorea</taxon>
        <taxon>Rhabditida</taxon>
        <taxon>Tylenchina</taxon>
        <taxon>Tylenchomorpha</taxon>
        <taxon>Tylenchoidea</taxon>
        <taxon>Meloidogynidae</taxon>
        <taxon>Meloidogyninae</taxon>
        <taxon>Meloidogyne</taxon>
    </lineage>
</organism>